<keyword evidence="1" id="KW-1133">Transmembrane helix</keyword>
<evidence type="ECO:0000256" key="1">
    <source>
        <dbReference type="SAM" id="Phobius"/>
    </source>
</evidence>
<comment type="caution">
    <text evidence="2">The sequence shown here is derived from an EMBL/GenBank/DDBJ whole genome shotgun (WGS) entry which is preliminary data.</text>
</comment>
<feature type="transmembrane region" description="Helical" evidence="1">
    <location>
        <begin position="108"/>
        <end position="126"/>
    </location>
</feature>
<evidence type="ECO:0000313" key="3">
    <source>
        <dbReference type="Proteomes" id="UP001603857"/>
    </source>
</evidence>
<dbReference type="Proteomes" id="UP001603857">
    <property type="component" value="Unassembled WGS sequence"/>
</dbReference>
<sequence length="171" mass="20102">MLECMGRVWAFERNMFTYNLCLRLRYFRTNMNEYNREWEYRISQSETLRHRLRELDIAAPKKRAIHLPRQTAAQIEIAVNTIRHENNQMQIRINKCEALTEASCGGSGTLYTVLCLIALAAIAWFIDAVSHVPCVKNIENLKTVDLTWQLVGMEMLRRGIRKCPWLQQFNP</sequence>
<evidence type="ECO:0000313" key="2">
    <source>
        <dbReference type="EMBL" id="KAL2342458.1"/>
    </source>
</evidence>
<organism evidence="2 3">
    <name type="scientific">Flemingia macrophylla</name>
    <dbReference type="NCBI Taxonomy" id="520843"/>
    <lineage>
        <taxon>Eukaryota</taxon>
        <taxon>Viridiplantae</taxon>
        <taxon>Streptophyta</taxon>
        <taxon>Embryophyta</taxon>
        <taxon>Tracheophyta</taxon>
        <taxon>Spermatophyta</taxon>
        <taxon>Magnoliopsida</taxon>
        <taxon>eudicotyledons</taxon>
        <taxon>Gunneridae</taxon>
        <taxon>Pentapetalae</taxon>
        <taxon>rosids</taxon>
        <taxon>fabids</taxon>
        <taxon>Fabales</taxon>
        <taxon>Fabaceae</taxon>
        <taxon>Papilionoideae</taxon>
        <taxon>50 kb inversion clade</taxon>
        <taxon>NPAAA clade</taxon>
        <taxon>indigoferoid/millettioid clade</taxon>
        <taxon>Phaseoleae</taxon>
        <taxon>Flemingia</taxon>
    </lineage>
</organism>
<protein>
    <submittedName>
        <fullName evidence="2">Uncharacterized protein</fullName>
    </submittedName>
</protein>
<accession>A0ABD1N356</accession>
<dbReference type="EMBL" id="JBGMDY010000002">
    <property type="protein sequence ID" value="KAL2342458.1"/>
    <property type="molecule type" value="Genomic_DNA"/>
</dbReference>
<proteinExistence type="predicted"/>
<keyword evidence="1" id="KW-0472">Membrane</keyword>
<dbReference type="AlphaFoldDB" id="A0ABD1N356"/>
<keyword evidence="3" id="KW-1185">Reference proteome</keyword>
<name>A0ABD1N356_9FABA</name>
<keyword evidence="1" id="KW-0812">Transmembrane</keyword>
<gene>
    <name evidence="2" type="ORF">Fmac_003743</name>
</gene>
<reference evidence="2 3" key="1">
    <citation type="submission" date="2024-08" db="EMBL/GenBank/DDBJ databases">
        <title>Insights into the chromosomal genome structure of Flemingia macrophylla.</title>
        <authorList>
            <person name="Ding Y."/>
            <person name="Zhao Y."/>
            <person name="Bi W."/>
            <person name="Wu M."/>
            <person name="Zhao G."/>
            <person name="Gong Y."/>
            <person name="Li W."/>
            <person name="Zhang P."/>
        </authorList>
    </citation>
    <scope>NUCLEOTIDE SEQUENCE [LARGE SCALE GENOMIC DNA]</scope>
    <source>
        <strain evidence="2">DYQJB</strain>
        <tissue evidence="2">Leaf</tissue>
    </source>
</reference>